<dbReference type="PROSITE" id="PS01304">
    <property type="entry name" value="UBIH"/>
    <property type="match status" value="1"/>
</dbReference>
<dbReference type="NCBIfam" id="NF004356">
    <property type="entry name" value="PRK05732.1"/>
    <property type="match status" value="1"/>
</dbReference>
<dbReference type="UniPathway" id="UPA00232"/>
<dbReference type="Proteomes" id="UP000288789">
    <property type="component" value="Unassembled WGS sequence"/>
</dbReference>
<accession>A0A443YXX4</accession>
<keyword evidence="5" id="KW-0274">FAD</keyword>
<name>A0A443YXX4_9GAMM</name>
<evidence type="ECO:0000313" key="10">
    <source>
        <dbReference type="EMBL" id="RWU08901.1"/>
    </source>
</evidence>
<dbReference type="PANTHER" id="PTHR43876:SF8">
    <property type="entry name" value="2-OCTAPRENYL-6-METHOXYPHENOL HYDROXYLASE"/>
    <property type="match status" value="1"/>
</dbReference>
<dbReference type="PRINTS" id="PR00420">
    <property type="entry name" value="RNGMNOXGNASE"/>
</dbReference>
<dbReference type="InterPro" id="IPR036188">
    <property type="entry name" value="FAD/NAD-bd_sf"/>
</dbReference>
<evidence type="ECO:0000259" key="9">
    <source>
        <dbReference type="Pfam" id="PF01494"/>
    </source>
</evidence>
<evidence type="ECO:0000256" key="4">
    <source>
        <dbReference type="ARBA" id="ARBA00022630"/>
    </source>
</evidence>
<protein>
    <submittedName>
        <fullName evidence="10">2-octaprenyl-6-methoxyphenyl hydroxylase</fullName>
    </submittedName>
</protein>
<dbReference type="GO" id="GO:0006744">
    <property type="term" value="P:ubiquinone biosynthetic process"/>
    <property type="evidence" value="ECO:0007669"/>
    <property type="project" value="UniProtKB-UniPathway"/>
</dbReference>
<evidence type="ECO:0000256" key="2">
    <source>
        <dbReference type="ARBA" id="ARBA00004749"/>
    </source>
</evidence>
<evidence type="ECO:0000256" key="5">
    <source>
        <dbReference type="ARBA" id="ARBA00022827"/>
    </source>
</evidence>
<dbReference type="AlphaFoldDB" id="A0A443YXX4"/>
<evidence type="ECO:0000256" key="1">
    <source>
        <dbReference type="ARBA" id="ARBA00001974"/>
    </source>
</evidence>
<dbReference type="NCBIfam" id="TIGR01984">
    <property type="entry name" value="UbiH"/>
    <property type="match status" value="1"/>
</dbReference>
<dbReference type="InterPro" id="IPR011295">
    <property type="entry name" value="UbiH"/>
</dbReference>
<sequence length="393" mass="42646">MDGSVAQQPVIIAGGGLVGALTALLLARGRPDWRIRVLEPQQQGPAQDKRTIALAAATVSLLQRQGIWQAIADKASPIEHIHVSDRGHLGMTRLHAHQHGVPAMGQVIAAATLNKALYEACQVQDNIDWVGGAWFVRAERQPAAIQITYTVNDTEHTSSALLLVGADGQRSQVRTDAGITMQHTDYKQAGIIATLTLSESLQGWAYERFTETGPIALLPLPNNQASLVWSLSPEESQRTLTSADDDFLAACQQAFGYRAGRFLAVTDRVQYPLQLHLADTSIAHRTVIIGNASHTLHPIAGQGFNLGVRDAIELSAKLINATDPGSYAILSGYNQARQADYKHIIGLTDSLVRGFSNHYAPLIMGRNLALFGLDNLPPLRHVFARQTMGFRDL</sequence>
<dbReference type="InterPro" id="IPR010971">
    <property type="entry name" value="UbiH/COQ6"/>
</dbReference>
<dbReference type="InterPro" id="IPR018168">
    <property type="entry name" value="Ubi_Hdrlase_CS"/>
</dbReference>
<dbReference type="Gene3D" id="3.50.50.60">
    <property type="entry name" value="FAD/NAD(P)-binding domain"/>
    <property type="match status" value="2"/>
</dbReference>
<keyword evidence="8" id="KW-0812">Transmembrane</keyword>
<comment type="caution">
    <text evidence="10">The sequence shown here is derived from an EMBL/GenBank/DDBJ whole genome shotgun (WGS) entry which is preliminary data.</text>
</comment>
<evidence type="ECO:0000256" key="7">
    <source>
        <dbReference type="ARBA" id="ARBA00023033"/>
    </source>
</evidence>
<keyword evidence="8" id="KW-1133">Transmembrane helix</keyword>
<comment type="similarity">
    <text evidence="3">Belongs to the UbiH/COQ6 family.</text>
</comment>
<keyword evidence="7" id="KW-0503">Monooxygenase</keyword>
<evidence type="ECO:0000313" key="11">
    <source>
        <dbReference type="Proteomes" id="UP000288789"/>
    </source>
</evidence>
<comment type="cofactor">
    <cofactor evidence="1">
        <name>FAD</name>
        <dbReference type="ChEBI" id="CHEBI:57692"/>
    </cofactor>
</comment>
<evidence type="ECO:0000256" key="3">
    <source>
        <dbReference type="ARBA" id="ARBA00005349"/>
    </source>
</evidence>
<comment type="pathway">
    <text evidence="2">Cofactor biosynthesis; ubiquinone biosynthesis.</text>
</comment>
<organism evidence="10 11">
    <name type="scientific">Pseudidiomarina gelatinasegens</name>
    <dbReference type="NCBI Taxonomy" id="2487740"/>
    <lineage>
        <taxon>Bacteria</taxon>
        <taxon>Pseudomonadati</taxon>
        <taxon>Pseudomonadota</taxon>
        <taxon>Gammaproteobacteria</taxon>
        <taxon>Alteromonadales</taxon>
        <taxon>Idiomarinaceae</taxon>
        <taxon>Pseudidiomarina</taxon>
    </lineage>
</organism>
<dbReference type="Pfam" id="PF01494">
    <property type="entry name" value="FAD_binding_3"/>
    <property type="match status" value="1"/>
</dbReference>
<dbReference type="OrthoDB" id="9769565at2"/>
<dbReference type="EMBL" id="RSFE01000009">
    <property type="protein sequence ID" value="RWU08901.1"/>
    <property type="molecule type" value="Genomic_DNA"/>
</dbReference>
<keyword evidence="8" id="KW-0472">Membrane</keyword>
<dbReference type="GO" id="GO:0008681">
    <property type="term" value="F:2-octaprenyl-6-methoxyphenol hydroxylase activity"/>
    <property type="evidence" value="ECO:0007669"/>
    <property type="project" value="InterPro"/>
</dbReference>
<feature type="domain" description="FAD-binding" evidence="9">
    <location>
        <begin position="9"/>
        <end position="339"/>
    </location>
</feature>
<keyword evidence="4" id="KW-0285">Flavoprotein</keyword>
<dbReference type="PANTHER" id="PTHR43876">
    <property type="entry name" value="UBIQUINONE BIOSYNTHESIS MONOOXYGENASE COQ6, MITOCHONDRIAL"/>
    <property type="match status" value="1"/>
</dbReference>
<dbReference type="SUPFAM" id="SSF51905">
    <property type="entry name" value="FAD/NAD(P)-binding domain"/>
    <property type="match status" value="1"/>
</dbReference>
<keyword evidence="11" id="KW-1185">Reference proteome</keyword>
<evidence type="ECO:0000256" key="8">
    <source>
        <dbReference type="SAM" id="Phobius"/>
    </source>
</evidence>
<dbReference type="RefSeq" id="WP_128352938.1">
    <property type="nucleotide sequence ID" value="NZ_RSFE01000009.1"/>
</dbReference>
<dbReference type="GO" id="GO:0071949">
    <property type="term" value="F:FAD binding"/>
    <property type="evidence" value="ECO:0007669"/>
    <property type="project" value="InterPro"/>
</dbReference>
<keyword evidence="6" id="KW-0560">Oxidoreductase</keyword>
<evidence type="ECO:0000256" key="6">
    <source>
        <dbReference type="ARBA" id="ARBA00023002"/>
    </source>
</evidence>
<dbReference type="InterPro" id="IPR002938">
    <property type="entry name" value="FAD-bd"/>
</dbReference>
<gene>
    <name evidence="10" type="ORF">EGC76_10385</name>
</gene>
<dbReference type="NCBIfam" id="TIGR01988">
    <property type="entry name" value="Ubi-OHases"/>
    <property type="match status" value="1"/>
</dbReference>
<proteinExistence type="inferred from homology"/>
<dbReference type="InterPro" id="IPR051205">
    <property type="entry name" value="UbiH/COQ6_monooxygenase"/>
</dbReference>
<reference evidence="10 11" key="1">
    <citation type="submission" date="2018-12" db="EMBL/GenBank/DDBJ databases">
        <authorList>
            <person name="Li A."/>
            <person name="Zhang M."/>
            <person name="Zhu H."/>
        </authorList>
    </citation>
    <scope>NUCLEOTIDE SEQUENCE [LARGE SCALE GENOMIC DNA]</scope>
    <source>
        <strain evidence="10 11">R04H25</strain>
    </source>
</reference>
<feature type="transmembrane region" description="Helical" evidence="8">
    <location>
        <begin position="6"/>
        <end position="27"/>
    </location>
</feature>